<dbReference type="EMBL" id="CAJIMS010000001">
    <property type="protein sequence ID" value="CAD7797235.1"/>
    <property type="molecule type" value="Genomic_DNA"/>
</dbReference>
<sequence length="135" mass="14829">MLRIILGVLVGIAVGSVCVWAIETVNHLLYPFPAGMKANDMNAFKSYIDNLPFFGKFMVIIGYAFGALASGFISTKISKNGKPTAAIICGLIFLSFTIYNMTVLPTPIWFWILGILVWTLVLAGYKLALNKNSFK</sequence>
<protein>
    <submittedName>
        <fullName evidence="2">Uncharacterized protein</fullName>
    </submittedName>
</protein>
<keyword evidence="1" id="KW-1133">Transmembrane helix</keyword>
<feature type="transmembrane region" description="Helical" evidence="1">
    <location>
        <begin position="85"/>
        <end position="102"/>
    </location>
</feature>
<reference evidence="2" key="1">
    <citation type="submission" date="2020-12" db="EMBL/GenBank/DDBJ databases">
        <authorList>
            <person name="Rodrigo-Torres L."/>
            <person name="Arahal R. D."/>
            <person name="Lucena T."/>
        </authorList>
    </citation>
    <scope>NUCLEOTIDE SEQUENCE</scope>
    <source>
        <strain evidence="2">CECT 9390</strain>
    </source>
</reference>
<name>A0A9N8MDD9_9FLAO</name>
<keyword evidence="3" id="KW-1185">Reference proteome</keyword>
<organism evidence="2 3">
    <name type="scientific">Chryseobacterium aquaeductus</name>
    <dbReference type="NCBI Taxonomy" id="2675056"/>
    <lineage>
        <taxon>Bacteria</taxon>
        <taxon>Pseudomonadati</taxon>
        <taxon>Bacteroidota</taxon>
        <taxon>Flavobacteriia</taxon>
        <taxon>Flavobacteriales</taxon>
        <taxon>Weeksellaceae</taxon>
        <taxon>Chryseobacterium group</taxon>
        <taxon>Chryseobacterium</taxon>
    </lineage>
</organism>
<proteinExistence type="predicted"/>
<evidence type="ECO:0000256" key="1">
    <source>
        <dbReference type="SAM" id="Phobius"/>
    </source>
</evidence>
<feature type="transmembrane region" description="Helical" evidence="1">
    <location>
        <begin position="108"/>
        <end position="129"/>
    </location>
</feature>
<comment type="caution">
    <text evidence="2">The sequence shown here is derived from an EMBL/GenBank/DDBJ whole genome shotgun (WGS) entry which is preliminary data.</text>
</comment>
<keyword evidence="1" id="KW-0812">Transmembrane</keyword>
<evidence type="ECO:0000313" key="2">
    <source>
        <dbReference type="EMBL" id="CAD7797235.1"/>
    </source>
</evidence>
<dbReference type="AlphaFoldDB" id="A0A9N8MDD9"/>
<dbReference type="RefSeq" id="WP_162086695.1">
    <property type="nucleotide sequence ID" value="NZ_CAJIMS010000001.1"/>
</dbReference>
<keyword evidence="1" id="KW-0472">Membrane</keyword>
<feature type="transmembrane region" description="Helical" evidence="1">
    <location>
        <begin position="53"/>
        <end position="73"/>
    </location>
</feature>
<evidence type="ECO:0000313" key="3">
    <source>
        <dbReference type="Proteomes" id="UP000662618"/>
    </source>
</evidence>
<accession>A0A9N8MDD9</accession>
<gene>
    <name evidence="2" type="ORF">CHRY9390_00133</name>
</gene>
<dbReference type="Proteomes" id="UP000662618">
    <property type="component" value="Unassembled WGS sequence"/>
</dbReference>